<comment type="caution">
    <text evidence="3">The sequence shown here is derived from an EMBL/GenBank/DDBJ whole genome shotgun (WGS) entry which is preliminary data.</text>
</comment>
<feature type="compositionally biased region" description="Gly residues" evidence="1">
    <location>
        <begin position="137"/>
        <end position="146"/>
    </location>
</feature>
<keyword evidence="4" id="KW-1185">Reference proteome</keyword>
<reference evidence="3 4" key="2">
    <citation type="submission" date="2020-04" db="EMBL/GenBank/DDBJ databases">
        <title>Genome sequencing and assembly of multiple isolates from the Colletotrichum gloeosporioides species complex.</title>
        <authorList>
            <person name="Gan P."/>
            <person name="Shirasu K."/>
        </authorList>
    </citation>
    <scope>NUCLEOTIDE SEQUENCE [LARGE SCALE GENOMIC DNA]</scope>
    <source>
        <strain evidence="3 4">Nara gc5</strain>
    </source>
</reference>
<proteinExistence type="predicted"/>
<dbReference type="InParanoid" id="A0A7J6JJU5"/>
<dbReference type="GeneID" id="43617244"/>
<evidence type="ECO:0000256" key="1">
    <source>
        <dbReference type="SAM" id="MobiDB-lite"/>
    </source>
</evidence>
<sequence>MSSSKTLTPPLDEGSPQLKFYRMERPTGQLFELKEMQKQQLTGLDEADEVPPPPGPPPMAPPPPPPPPPPFESAERGLREFNYNGRDIKPRNSERSSGALGRHRVSSYSIYSDYSSHPSSDDGRRGDDRERRDAVNTGGGGGGGGSVPQVQHVEHPPRRNLSMRAAPPTHSRSTSGNSRSSGRGGGLVVSQPPPTYAPSRELYNRVRFAEQERIRREESRAPGPRRIEMVDVVGGPSVGAMWVFACCYFFWYRCLMDGEDF</sequence>
<dbReference type="AlphaFoldDB" id="A0A7J6JJU5"/>
<protein>
    <submittedName>
        <fullName evidence="3">Uncharacterized protein</fullName>
    </submittedName>
</protein>
<feature type="transmembrane region" description="Helical" evidence="2">
    <location>
        <begin position="229"/>
        <end position="251"/>
    </location>
</feature>
<dbReference type="Proteomes" id="UP000011096">
    <property type="component" value="Unassembled WGS sequence"/>
</dbReference>
<reference evidence="3 4" key="1">
    <citation type="submission" date="2012-08" db="EMBL/GenBank/DDBJ databases">
        <authorList>
            <person name="Gan P.H.P."/>
            <person name="Ikeda K."/>
            <person name="Irieda H."/>
            <person name="Narusaka M."/>
            <person name="O'Connell R.J."/>
            <person name="Narusaka Y."/>
            <person name="Takano Y."/>
            <person name="Kubo Y."/>
            <person name="Shirasu K."/>
        </authorList>
    </citation>
    <scope>NUCLEOTIDE SEQUENCE [LARGE SCALE GENOMIC DNA]</scope>
    <source>
        <strain evidence="3 4">Nara gc5</strain>
    </source>
</reference>
<keyword evidence="2" id="KW-1133">Transmembrane helix</keyword>
<accession>A0A7J6JJU5</accession>
<dbReference type="EMBL" id="ANPB02000002">
    <property type="protein sequence ID" value="KAF4489929.1"/>
    <property type="molecule type" value="Genomic_DNA"/>
</dbReference>
<evidence type="ECO:0000313" key="4">
    <source>
        <dbReference type="Proteomes" id="UP000011096"/>
    </source>
</evidence>
<keyword evidence="2" id="KW-0472">Membrane</keyword>
<keyword evidence="2" id="KW-0812">Transmembrane</keyword>
<evidence type="ECO:0000256" key="2">
    <source>
        <dbReference type="SAM" id="Phobius"/>
    </source>
</evidence>
<evidence type="ECO:0000313" key="3">
    <source>
        <dbReference type="EMBL" id="KAF4489929.1"/>
    </source>
</evidence>
<gene>
    <name evidence="3" type="ORF">CGGC5_v003993</name>
</gene>
<feature type="region of interest" description="Disordered" evidence="1">
    <location>
        <begin position="1"/>
        <end position="196"/>
    </location>
</feature>
<feature type="compositionally biased region" description="Pro residues" evidence="1">
    <location>
        <begin position="50"/>
        <end position="71"/>
    </location>
</feature>
<dbReference type="RefSeq" id="XP_031887610.1">
    <property type="nucleotide sequence ID" value="XM_032033205.1"/>
</dbReference>
<feature type="compositionally biased region" description="Low complexity" evidence="1">
    <location>
        <begin position="106"/>
        <end position="118"/>
    </location>
</feature>
<feature type="compositionally biased region" description="Basic and acidic residues" evidence="1">
    <location>
        <begin position="119"/>
        <end position="134"/>
    </location>
</feature>
<feature type="compositionally biased region" description="Low complexity" evidence="1">
    <location>
        <begin position="171"/>
        <end position="181"/>
    </location>
</feature>
<name>A0A7J6JJU5_COLFN</name>
<organism evidence="3 4">
    <name type="scientific">Colletotrichum fructicola (strain Nara gc5)</name>
    <name type="common">Anthracnose fungus</name>
    <name type="synonym">Colletotrichum gloeosporioides (strain Nara gc5)</name>
    <dbReference type="NCBI Taxonomy" id="1213859"/>
    <lineage>
        <taxon>Eukaryota</taxon>
        <taxon>Fungi</taxon>
        <taxon>Dikarya</taxon>
        <taxon>Ascomycota</taxon>
        <taxon>Pezizomycotina</taxon>
        <taxon>Sordariomycetes</taxon>
        <taxon>Hypocreomycetidae</taxon>
        <taxon>Glomerellales</taxon>
        <taxon>Glomerellaceae</taxon>
        <taxon>Colletotrichum</taxon>
        <taxon>Colletotrichum gloeosporioides species complex</taxon>
    </lineage>
</organism>
<dbReference type="OrthoDB" id="4844889at2759"/>